<feature type="region of interest" description="Disordered" evidence="3">
    <location>
        <begin position="192"/>
        <end position="335"/>
    </location>
</feature>
<organism evidence="4 5">
    <name type="scientific">Thalassiosira pseudonana</name>
    <name type="common">Marine diatom</name>
    <name type="synonym">Cyclotella nana</name>
    <dbReference type="NCBI Taxonomy" id="35128"/>
    <lineage>
        <taxon>Eukaryota</taxon>
        <taxon>Sar</taxon>
        <taxon>Stramenopiles</taxon>
        <taxon>Ochrophyta</taxon>
        <taxon>Bacillariophyta</taxon>
        <taxon>Coscinodiscophyceae</taxon>
        <taxon>Thalassiosirophycidae</taxon>
        <taxon>Thalassiosirales</taxon>
        <taxon>Thalassiosiraceae</taxon>
        <taxon>Thalassiosira</taxon>
    </lineage>
</organism>
<dbReference type="STRING" id="35128.B8LE93"/>
<dbReference type="EMBL" id="DS999433">
    <property type="protein sequence ID" value="EED86350.1"/>
    <property type="molecule type" value="Genomic_DNA"/>
</dbReference>
<feature type="compositionally biased region" description="Low complexity" evidence="3">
    <location>
        <begin position="314"/>
        <end position="335"/>
    </location>
</feature>
<keyword evidence="5" id="KW-1185">Reference proteome</keyword>
<protein>
    <recommendedName>
        <fullName evidence="6">Pentacotripeptide-repeat region of PRORP domain-containing protein</fullName>
    </recommendedName>
</protein>
<feature type="repeat" description="PPR" evidence="2">
    <location>
        <begin position="1253"/>
        <end position="1283"/>
    </location>
</feature>
<dbReference type="PANTHER" id="PTHR47942">
    <property type="entry name" value="TETRATRICOPEPTIDE REPEAT (TPR)-LIKE SUPERFAMILY PROTEIN-RELATED"/>
    <property type="match status" value="1"/>
</dbReference>
<accession>B8LE93</accession>
<dbReference type="Gene3D" id="1.25.40.10">
    <property type="entry name" value="Tetratricopeptide repeat domain"/>
    <property type="match status" value="3"/>
</dbReference>
<evidence type="ECO:0000256" key="1">
    <source>
        <dbReference type="ARBA" id="ARBA00022737"/>
    </source>
</evidence>
<feature type="compositionally biased region" description="Low complexity" evidence="3">
    <location>
        <begin position="445"/>
        <end position="484"/>
    </location>
</feature>
<feature type="compositionally biased region" description="Acidic residues" evidence="3">
    <location>
        <begin position="580"/>
        <end position="590"/>
    </location>
</feature>
<evidence type="ECO:0000256" key="3">
    <source>
        <dbReference type="SAM" id="MobiDB-lite"/>
    </source>
</evidence>
<dbReference type="GO" id="GO:0005737">
    <property type="term" value="C:cytoplasm"/>
    <property type="evidence" value="ECO:0000318"/>
    <property type="project" value="GO_Central"/>
</dbReference>
<feature type="region of interest" description="Disordered" evidence="3">
    <location>
        <begin position="556"/>
        <end position="599"/>
    </location>
</feature>
<dbReference type="GO" id="GO:0003729">
    <property type="term" value="F:mRNA binding"/>
    <property type="evidence" value="ECO:0000318"/>
    <property type="project" value="GO_Central"/>
</dbReference>
<evidence type="ECO:0000313" key="5">
    <source>
        <dbReference type="Proteomes" id="UP000001449"/>
    </source>
</evidence>
<keyword evidence="1" id="KW-0677">Repeat</keyword>
<reference evidence="4 5" key="2">
    <citation type="journal article" date="2008" name="Nature">
        <title>The Phaeodactylum genome reveals the evolutionary history of diatom genomes.</title>
        <authorList>
            <person name="Bowler C."/>
            <person name="Allen A.E."/>
            <person name="Badger J.H."/>
            <person name="Grimwood J."/>
            <person name="Jabbari K."/>
            <person name="Kuo A."/>
            <person name="Maheswari U."/>
            <person name="Martens C."/>
            <person name="Maumus F."/>
            <person name="Otillar R.P."/>
            <person name="Rayko E."/>
            <person name="Salamov A."/>
            <person name="Vandepoele K."/>
            <person name="Beszteri B."/>
            <person name="Gruber A."/>
            <person name="Heijde M."/>
            <person name="Katinka M."/>
            <person name="Mock T."/>
            <person name="Valentin K."/>
            <person name="Verret F."/>
            <person name="Berges J.A."/>
            <person name="Brownlee C."/>
            <person name="Cadoret J.P."/>
            <person name="Chiovitti A."/>
            <person name="Choi C.J."/>
            <person name="Coesel S."/>
            <person name="De Martino A."/>
            <person name="Detter J.C."/>
            <person name="Durkin C."/>
            <person name="Falciatore A."/>
            <person name="Fournet J."/>
            <person name="Haruta M."/>
            <person name="Huysman M.J."/>
            <person name="Jenkins B.D."/>
            <person name="Jiroutova K."/>
            <person name="Jorgensen R.E."/>
            <person name="Joubert Y."/>
            <person name="Kaplan A."/>
            <person name="Kroger N."/>
            <person name="Kroth P.G."/>
            <person name="La Roche J."/>
            <person name="Lindquist E."/>
            <person name="Lommer M."/>
            <person name="Martin-Jezequel V."/>
            <person name="Lopez P.J."/>
            <person name="Lucas S."/>
            <person name="Mangogna M."/>
            <person name="McGinnis K."/>
            <person name="Medlin L.K."/>
            <person name="Montsant A."/>
            <person name="Oudot-Le Secq M.P."/>
            <person name="Napoli C."/>
            <person name="Obornik M."/>
            <person name="Parker M.S."/>
            <person name="Petit J.L."/>
            <person name="Porcel B.M."/>
            <person name="Poulsen N."/>
            <person name="Robison M."/>
            <person name="Rychlewski L."/>
            <person name="Rynearson T.A."/>
            <person name="Schmutz J."/>
            <person name="Shapiro H."/>
            <person name="Siaut M."/>
            <person name="Stanley M."/>
            <person name="Sussman M.R."/>
            <person name="Taylor A.R."/>
            <person name="Vardi A."/>
            <person name="von Dassow P."/>
            <person name="Vyverman W."/>
            <person name="Willis A."/>
            <person name="Wyrwicz L.S."/>
            <person name="Rokhsar D.S."/>
            <person name="Weissenbach J."/>
            <person name="Armbrust E.V."/>
            <person name="Green B.R."/>
            <person name="Van de Peer Y."/>
            <person name="Grigoriev I.V."/>
        </authorList>
    </citation>
    <scope>NUCLEOTIDE SEQUENCE [LARGE SCALE GENOMIC DNA]</scope>
    <source>
        <strain evidence="4 5">CCMP1335</strain>
    </source>
</reference>
<dbReference type="GeneID" id="7447363"/>
<name>B8LE93_THAPS</name>
<gene>
    <name evidence="4" type="ORF">THAPSDRAFT_bd1811</name>
</gene>
<dbReference type="RefSeq" id="XP_002297349.1">
    <property type="nucleotide sequence ID" value="XM_002297313.1"/>
</dbReference>
<dbReference type="PROSITE" id="PS51375">
    <property type="entry name" value="PPR"/>
    <property type="match status" value="1"/>
</dbReference>
<feature type="region of interest" description="Disordered" evidence="3">
    <location>
        <begin position="1043"/>
        <end position="1062"/>
    </location>
</feature>
<evidence type="ECO:0000313" key="4">
    <source>
        <dbReference type="EMBL" id="EED86350.1"/>
    </source>
</evidence>
<feature type="region of interest" description="Disordered" evidence="3">
    <location>
        <begin position="939"/>
        <end position="966"/>
    </location>
</feature>
<dbReference type="HOGENOM" id="CLU_240825_0_0_1"/>
<evidence type="ECO:0000256" key="2">
    <source>
        <dbReference type="PROSITE-ProRule" id="PRU00708"/>
    </source>
</evidence>
<feature type="region of interest" description="Disordered" evidence="3">
    <location>
        <begin position="843"/>
        <end position="864"/>
    </location>
</feature>
<dbReference type="NCBIfam" id="TIGR00756">
    <property type="entry name" value="PPR"/>
    <property type="match status" value="1"/>
</dbReference>
<reference evidence="4 5" key="1">
    <citation type="journal article" date="2004" name="Science">
        <title>The genome of the diatom Thalassiosira pseudonana: ecology, evolution, and metabolism.</title>
        <authorList>
            <person name="Armbrust E.V."/>
            <person name="Berges J.A."/>
            <person name="Bowler C."/>
            <person name="Green B.R."/>
            <person name="Martinez D."/>
            <person name="Putnam N.H."/>
            <person name="Zhou S."/>
            <person name="Allen A.E."/>
            <person name="Apt K.E."/>
            <person name="Bechner M."/>
            <person name="Brzezinski M.A."/>
            <person name="Chaal B.K."/>
            <person name="Chiovitti A."/>
            <person name="Davis A.K."/>
            <person name="Demarest M.S."/>
            <person name="Detter J.C."/>
            <person name="Glavina T."/>
            <person name="Goodstein D."/>
            <person name="Hadi M.Z."/>
            <person name="Hellsten U."/>
            <person name="Hildebrand M."/>
            <person name="Jenkins B.D."/>
            <person name="Jurka J."/>
            <person name="Kapitonov V.V."/>
            <person name="Kroger N."/>
            <person name="Lau W.W."/>
            <person name="Lane T.W."/>
            <person name="Larimer F.W."/>
            <person name="Lippmeier J.C."/>
            <person name="Lucas S."/>
            <person name="Medina M."/>
            <person name="Montsant A."/>
            <person name="Obornik M."/>
            <person name="Parker M.S."/>
            <person name="Palenik B."/>
            <person name="Pazour G.J."/>
            <person name="Richardson P.M."/>
            <person name="Rynearson T.A."/>
            <person name="Saito M.A."/>
            <person name="Schwartz D.C."/>
            <person name="Thamatrakoln K."/>
            <person name="Valentin K."/>
            <person name="Vardi A."/>
            <person name="Wilkerson F.P."/>
            <person name="Rokhsar D.S."/>
        </authorList>
    </citation>
    <scope>NUCLEOTIDE SEQUENCE [LARGE SCALE GENOMIC DNA]</scope>
    <source>
        <strain evidence="4 5">CCMP1335</strain>
    </source>
</reference>
<dbReference type="GO" id="GO:0006397">
    <property type="term" value="P:mRNA processing"/>
    <property type="evidence" value="ECO:0000318"/>
    <property type="project" value="GO_Central"/>
</dbReference>
<feature type="compositionally biased region" description="Acidic residues" evidence="3">
    <location>
        <begin position="802"/>
        <end position="819"/>
    </location>
</feature>
<feature type="region of interest" description="Disordered" evidence="3">
    <location>
        <begin position="1010"/>
        <end position="1037"/>
    </location>
</feature>
<feature type="region of interest" description="Disordered" evidence="3">
    <location>
        <begin position="797"/>
        <end position="821"/>
    </location>
</feature>
<dbReference type="KEGG" id="tps:THAPSDRAFT_bd1811"/>
<feature type="compositionally biased region" description="Basic and acidic residues" evidence="3">
    <location>
        <begin position="239"/>
        <end position="249"/>
    </location>
</feature>
<feature type="region of interest" description="Disordered" evidence="3">
    <location>
        <begin position="408"/>
        <end position="489"/>
    </location>
</feature>
<feature type="region of interest" description="Disordered" evidence="3">
    <location>
        <begin position="629"/>
        <end position="650"/>
    </location>
</feature>
<dbReference type="InterPro" id="IPR051222">
    <property type="entry name" value="PPR/CCM1_RNA-binding"/>
</dbReference>
<feature type="compositionally biased region" description="Polar residues" evidence="3">
    <location>
        <begin position="206"/>
        <end position="234"/>
    </location>
</feature>
<evidence type="ECO:0008006" key="6">
    <source>
        <dbReference type="Google" id="ProtNLM"/>
    </source>
</evidence>
<dbReference type="InterPro" id="IPR002885">
    <property type="entry name" value="PPR_rpt"/>
</dbReference>
<proteinExistence type="predicted"/>
<dbReference type="Proteomes" id="UP000001449">
    <property type="component" value="Unassembled WGS sequence"/>
</dbReference>
<sequence>MISQRAPSLHRTDSVNAVAADESSFCSPNENTISSSVDVDDLIRFDVARDICSSIADTSTHYASIKDTSTKCKRRRSCVGCTTTTTACSDDVGDDVDGPSPFVCTYDSTIASATCRRGRPSVPSSAASPSIRPSSSASILQASATLPRLAILLVILPSLCLQSSCITTQALRTSSPSHMAMVSRRMSWGKQYCQHQHASSRHSKAAPSTSLHSPSFIATNNRAGKSSFSSTSIGASRVESTKSDKYKENSKKKKFSYNNNNNNNGNSIENSYQAYSNSNGGSTNNNGTPIPFDSWLDRTTARLLNVPPPNDVGTTSDNSKTSSSYSPYSLASSSSSSYIPIGQLTPDDVQLITTLMTSHARRGTVESALICEQLLKRVVEEVNVGNRSVRVTTKMYTVAMDAWAKSQRRPLPGSGLLNDRGDGDGKNASEGGARSKGCSKDDNNDNNNSNSQARQQQHQRQQKQLQLHPQQLQSSPHKQQQLPLGAAAHRAHRIHNSLVQTYKERNDSHLAPSTISYNAAINAWSKSYHPSAGEMAELLLGEMMREWRFGESVAMEDEEDEMSYDSDDYMNDSHYSNEEGYGEEGEEDNSNGEGARGNERVKPDVVTFTAVIDAWVKCTALAHDYHYEQRPAPPSHSANNTAASRQEKENYVEWKRNQAAKADALTQRAATRAKQLLNLMIQLGHYDPIRHGTNLTEGEVASPSFSKCEPSMRPNCYTYSAVMNALAKSCSALRVVSPGSSGGKAGYQSSNSNNNYDPAKEAQDMLESMIVMHERYKERVGDSGLWKNAGYTSRYDSNNDWVPDEDMADDSDGDDEDEGSEKYKDWLASSWTTNATLDSDNVDDSKAIDKVPTPNIKDPHWFDPRPDELTFPPNTINYNSVLNAWSRASRYDSQAALRAEQILLERMERPHSEGGDAVEPDALSYSLVIHAWLRGCRGTGAPNGGGGKNSRYSSNSRGGGGSGRDLRAVYFTDQDRINRAMEIADRMEAWARKTHVPKWTSKSYSGDFMDTFDGDDEEDESDDDVTALDDLGDNDDEDFIESRESFKQSTSKSSGPSFRQHNKSRDLDVEVYNSILVAYSREQSGDHAASVMSILDRMEVLAEELNMASLKPNQRSYNVALDVISKSATNLNTSLAAYYEDRREIMMDRTQRDQTANARTRYAYTFASVLNTYQRIPNGRLEAALAADAVVRGMESLHLHGRIDDPPDVFHYTMVCACWSRSGEQGVAGERCSEILKHMNDRDKAGFPRIRPNIRTYNAVIDAHAHNGRLLEAEDMLFSMVDSYQSSAARSMDGIEDDELPVKPDSFSFNTVIQQWARARSAEGGRRAENVLDRLLKFHYDGNADVRPDERSFAYIIYHYTKGSGRMAPDSPDRALKLLRKMINMYRQGYKELLPAHQNRTNPIFAFTSVIDAHSVLRRPDSGAVGDELLVAMTKLGEDIPSLRPNTYTCLSVLYGWSSCGAVDAGEKAMALLQRMEDDMDAAEIRGEESLMRTTQRCYILAQTAWARSPSEQKAEGALKVLEMMERNYGNGNMDSKPTVQAYSMVINACAFADMVNDEKGYPVKSSSKVQLRAFHIAELIMNRIYNKPYPNVAPVSMTYGTFIKCCGRLDLPNDLAVESATRVFRDCCRAGLVSDFVLTQLRYALPPEIFLEVLVKNGYKNLDSKGKTMSRDGKRMHRVRWDDLPREWTRNVDPSSNNRSGS</sequence>
<dbReference type="PANTHER" id="PTHR47942:SF63">
    <property type="entry name" value="PENTATRICOPEPTIDE REPEAT-CONTAINING PROTEIN"/>
    <property type="match status" value="1"/>
</dbReference>
<dbReference type="eggNOG" id="KOG4197">
    <property type="taxonomic scope" value="Eukaryota"/>
</dbReference>
<feature type="compositionally biased region" description="Acidic residues" evidence="3">
    <location>
        <begin position="556"/>
        <end position="570"/>
    </location>
</feature>
<feature type="compositionally biased region" description="Low complexity" evidence="3">
    <location>
        <begin position="256"/>
        <end position="288"/>
    </location>
</feature>
<feature type="compositionally biased region" description="Polar residues" evidence="3">
    <location>
        <begin position="1047"/>
        <end position="1059"/>
    </location>
</feature>
<feature type="compositionally biased region" description="Gly residues" evidence="3">
    <location>
        <begin position="939"/>
        <end position="948"/>
    </location>
</feature>
<dbReference type="InParanoid" id="B8LE93"/>
<dbReference type="PaxDb" id="35128-Thapsdraft1811"/>
<dbReference type="InterPro" id="IPR011990">
    <property type="entry name" value="TPR-like_helical_dom_sf"/>
</dbReference>